<reference evidence="3" key="1">
    <citation type="submission" date="2016-10" db="EMBL/GenBank/DDBJ databases">
        <authorList>
            <person name="Varghese N."/>
            <person name="Submissions S."/>
        </authorList>
    </citation>
    <scope>NUCLEOTIDE SEQUENCE [LARGE SCALE GENOMIC DNA]</scope>
    <source>
        <strain evidence="3">DSM 3669</strain>
    </source>
</reference>
<dbReference type="PANTHER" id="PTHR42951:SF17">
    <property type="entry name" value="METALLO-BETA-LACTAMASE DOMAIN-CONTAINING PROTEIN"/>
    <property type="match status" value="1"/>
</dbReference>
<dbReference type="RefSeq" id="WP_165608384.1">
    <property type="nucleotide sequence ID" value="NZ_FOYM01000034.1"/>
</dbReference>
<evidence type="ECO:0000313" key="3">
    <source>
        <dbReference type="Proteomes" id="UP000199584"/>
    </source>
</evidence>
<dbReference type="InterPro" id="IPR036866">
    <property type="entry name" value="RibonucZ/Hydroxyglut_hydro"/>
</dbReference>
<dbReference type="InterPro" id="IPR001279">
    <property type="entry name" value="Metallo-B-lactamas"/>
</dbReference>
<accession>A0A1I6EBG4</accession>
<dbReference type="STRING" id="39060.SAMN05660706_13419"/>
<protein>
    <submittedName>
        <fullName evidence="2">Glyoxylase, beta-lactamase superfamily II</fullName>
    </submittedName>
</protein>
<name>A0A1I6EBG4_9FIRM</name>
<dbReference type="Proteomes" id="UP000199584">
    <property type="component" value="Unassembled WGS sequence"/>
</dbReference>
<dbReference type="SMART" id="SM00849">
    <property type="entry name" value="Lactamase_B"/>
    <property type="match status" value="1"/>
</dbReference>
<keyword evidence="3" id="KW-1185">Reference proteome</keyword>
<dbReference type="AlphaFoldDB" id="A0A1I6EBG4"/>
<dbReference type="EMBL" id="FOYM01000034">
    <property type="protein sequence ID" value="SFR15055.1"/>
    <property type="molecule type" value="Genomic_DNA"/>
</dbReference>
<dbReference type="Gene3D" id="3.60.15.10">
    <property type="entry name" value="Ribonuclease Z/Hydroxyacylglutathione hydrolase-like"/>
    <property type="match status" value="1"/>
</dbReference>
<dbReference type="PANTHER" id="PTHR42951">
    <property type="entry name" value="METALLO-BETA-LACTAMASE DOMAIN-CONTAINING"/>
    <property type="match status" value="1"/>
</dbReference>
<dbReference type="Pfam" id="PF00753">
    <property type="entry name" value="Lactamase_B"/>
    <property type="match status" value="1"/>
</dbReference>
<evidence type="ECO:0000313" key="2">
    <source>
        <dbReference type="EMBL" id="SFR15055.1"/>
    </source>
</evidence>
<dbReference type="SUPFAM" id="SSF56281">
    <property type="entry name" value="Metallo-hydrolase/oxidoreductase"/>
    <property type="match status" value="1"/>
</dbReference>
<gene>
    <name evidence="2" type="ORF">SAMN05660706_13419</name>
</gene>
<dbReference type="CDD" id="cd07725">
    <property type="entry name" value="TTHA1429-like_MBL-fold"/>
    <property type="match status" value="1"/>
</dbReference>
<dbReference type="InterPro" id="IPR050855">
    <property type="entry name" value="NDM-1-like"/>
</dbReference>
<organism evidence="2 3">
    <name type="scientific">Desulfoscipio geothermicus DSM 3669</name>
    <dbReference type="NCBI Taxonomy" id="1121426"/>
    <lineage>
        <taxon>Bacteria</taxon>
        <taxon>Bacillati</taxon>
        <taxon>Bacillota</taxon>
        <taxon>Clostridia</taxon>
        <taxon>Eubacteriales</taxon>
        <taxon>Desulfallaceae</taxon>
        <taxon>Desulfoscipio</taxon>
    </lineage>
</organism>
<proteinExistence type="predicted"/>
<feature type="domain" description="Metallo-beta-lactamase" evidence="1">
    <location>
        <begin position="17"/>
        <end position="230"/>
    </location>
</feature>
<sequence length="315" mass="35375">MLPVYQIIVPTPYAVGPVNVYLIKDKPVTLVDVGPDTPKAEKALREMLSALEVNIRDIERIIITHSHPDHCGLAARVAGETGATVFVHTLEGRKLKGKQDYFKERMQFVVETGIPAEVVQEITGERDKLPRPTLEGVRSQEMSGSETLEFAGGELRVMHLPGHSPGHLCLYDPAQKNFFSGDFLLPHITPNPLMEPDPERPGRRLPALKQYLAGLDVVEKLPVNMVLPGHGGVFNDCRGVIEVGRCHHRFQFDRIKEKLRAKELNAYQLSKEIYPNLKGWEIFLGLSEVLAHLDLLVEKQEINCAHRQGVNYYTL</sequence>
<evidence type="ECO:0000259" key="1">
    <source>
        <dbReference type="SMART" id="SM00849"/>
    </source>
</evidence>